<dbReference type="InterPro" id="IPR027417">
    <property type="entry name" value="P-loop_NTPase"/>
</dbReference>
<comment type="caution">
    <text evidence="10">The sequence shown here is derived from an EMBL/GenBank/DDBJ whole genome shotgun (WGS) entry which is preliminary data.</text>
</comment>
<dbReference type="InterPro" id="IPR005702">
    <property type="entry name" value="Wzc-like_C"/>
</dbReference>
<dbReference type="RefSeq" id="WP_115990791.1">
    <property type="nucleotide sequence ID" value="NZ_QRDY01000001.1"/>
</dbReference>
<proteinExistence type="inferred from homology"/>
<dbReference type="SUPFAM" id="SSF52540">
    <property type="entry name" value="P-loop containing nucleoside triphosphate hydrolases"/>
    <property type="match status" value="1"/>
</dbReference>
<evidence type="ECO:0000313" key="11">
    <source>
        <dbReference type="Proteomes" id="UP000256869"/>
    </source>
</evidence>
<dbReference type="Proteomes" id="UP000256869">
    <property type="component" value="Unassembled WGS sequence"/>
</dbReference>
<evidence type="ECO:0000256" key="5">
    <source>
        <dbReference type="ARBA" id="ARBA00022777"/>
    </source>
</evidence>
<dbReference type="InterPro" id="IPR050445">
    <property type="entry name" value="Bact_polysacc_biosynth/exp"/>
</dbReference>
<dbReference type="GO" id="GO:0005524">
    <property type="term" value="F:ATP binding"/>
    <property type="evidence" value="ECO:0007669"/>
    <property type="project" value="UniProtKB-KW"/>
</dbReference>
<feature type="domain" description="AAA" evidence="9">
    <location>
        <begin position="44"/>
        <end position="185"/>
    </location>
</feature>
<comment type="catalytic activity">
    <reaction evidence="8">
        <text>L-tyrosyl-[protein] + ATP = O-phospho-L-tyrosyl-[protein] + ADP + H(+)</text>
        <dbReference type="Rhea" id="RHEA:10596"/>
        <dbReference type="Rhea" id="RHEA-COMP:10136"/>
        <dbReference type="Rhea" id="RHEA-COMP:20101"/>
        <dbReference type="ChEBI" id="CHEBI:15378"/>
        <dbReference type="ChEBI" id="CHEBI:30616"/>
        <dbReference type="ChEBI" id="CHEBI:46858"/>
        <dbReference type="ChEBI" id="CHEBI:61978"/>
        <dbReference type="ChEBI" id="CHEBI:456216"/>
        <dbReference type="EC" id="2.7.10.2"/>
    </reaction>
</comment>
<evidence type="ECO:0000256" key="6">
    <source>
        <dbReference type="ARBA" id="ARBA00022840"/>
    </source>
</evidence>
<evidence type="ECO:0000256" key="1">
    <source>
        <dbReference type="ARBA" id="ARBA00007316"/>
    </source>
</evidence>
<dbReference type="PANTHER" id="PTHR32309">
    <property type="entry name" value="TYROSINE-PROTEIN KINASE"/>
    <property type="match status" value="1"/>
</dbReference>
<dbReference type="EMBL" id="QRDY01000001">
    <property type="protein sequence ID" value="RED65812.1"/>
    <property type="molecule type" value="Genomic_DNA"/>
</dbReference>
<keyword evidence="7" id="KW-0829">Tyrosine-protein kinase</keyword>
<comment type="similarity">
    <text evidence="1">Belongs to the CpsD/CapB family.</text>
</comment>
<gene>
    <name evidence="10" type="ORF">DFP95_101304</name>
</gene>
<dbReference type="GO" id="GO:0042802">
    <property type="term" value="F:identical protein binding"/>
    <property type="evidence" value="ECO:0007669"/>
    <property type="project" value="UniProtKB-ARBA"/>
</dbReference>
<keyword evidence="5" id="KW-0418">Kinase</keyword>
<reference evidence="10 11" key="1">
    <citation type="submission" date="2018-07" db="EMBL/GenBank/DDBJ databases">
        <title>Genomic Encyclopedia of Type Strains, Phase III (KMG-III): the genomes of soil and plant-associated and newly described type strains.</title>
        <authorList>
            <person name="Whitman W."/>
        </authorList>
    </citation>
    <scope>NUCLEOTIDE SEQUENCE [LARGE SCALE GENOMIC DNA]</scope>
    <source>
        <strain evidence="10 11">CECT 8236</strain>
    </source>
</reference>
<evidence type="ECO:0000256" key="3">
    <source>
        <dbReference type="ARBA" id="ARBA00022679"/>
    </source>
</evidence>
<evidence type="ECO:0000256" key="8">
    <source>
        <dbReference type="ARBA" id="ARBA00051245"/>
    </source>
</evidence>
<dbReference type="FunFam" id="3.40.50.300:FF:000527">
    <property type="entry name" value="Tyrosine-protein kinase etk"/>
    <property type="match status" value="1"/>
</dbReference>
<evidence type="ECO:0000256" key="4">
    <source>
        <dbReference type="ARBA" id="ARBA00022741"/>
    </source>
</evidence>
<dbReference type="GO" id="GO:0004715">
    <property type="term" value="F:non-membrane spanning protein tyrosine kinase activity"/>
    <property type="evidence" value="ECO:0007669"/>
    <property type="project" value="UniProtKB-EC"/>
</dbReference>
<dbReference type="NCBIfam" id="TIGR01007">
    <property type="entry name" value="eps_fam"/>
    <property type="match status" value="1"/>
</dbReference>
<organism evidence="10 11">
    <name type="scientific">Cohnella lupini</name>
    <dbReference type="NCBI Taxonomy" id="1294267"/>
    <lineage>
        <taxon>Bacteria</taxon>
        <taxon>Bacillati</taxon>
        <taxon>Bacillota</taxon>
        <taxon>Bacilli</taxon>
        <taxon>Bacillales</taxon>
        <taxon>Paenibacillaceae</taxon>
        <taxon>Cohnella</taxon>
    </lineage>
</organism>
<dbReference type="CDD" id="cd05387">
    <property type="entry name" value="BY-kinase"/>
    <property type="match status" value="1"/>
</dbReference>
<evidence type="ECO:0000256" key="2">
    <source>
        <dbReference type="ARBA" id="ARBA00011903"/>
    </source>
</evidence>
<sequence>MSKLSPEKKKRHIIVHNNPKSPISEAYRSLRTNIQFSSSDAKVQIIMVTSANPGEGKSTTASNLAVTYAQANQKVLMIDADLRKPTAHHTFLASNRNGLSNVLSNQCQLSEVIVDTFVPNLSLLPSGITPPNPAELLGSNKMKVLLSDLRDQFDMIIVDTPPALAVTDSQIIASICDGVILVVDSGRVKHAQAQKARDKLTHVNARMLGVVMNNVRHGNKDEYYYYYGASE</sequence>
<dbReference type="InterPro" id="IPR025669">
    <property type="entry name" value="AAA_dom"/>
</dbReference>
<keyword evidence="11" id="KW-1185">Reference proteome</keyword>
<dbReference type="EC" id="2.7.10.2" evidence="2"/>
<keyword evidence="6" id="KW-0067">ATP-binding</keyword>
<name>A0A3D9IVS0_9BACL</name>
<evidence type="ECO:0000256" key="7">
    <source>
        <dbReference type="ARBA" id="ARBA00023137"/>
    </source>
</evidence>
<dbReference type="OrthoDB" id="9794577at2"/>
<protein>
    <recommendedName>
        <fullName evidence="2">non-specific protein-tyrosine kinase</fullName>
        <ecNumber evidence="2">2.7.10.2</ecNumber>
    </recommendedName>
</protein>
<evidence type="ECO:0000259" key="9">
    <source>
        <dbReference type="Pfam" id="PF13614"/>
    </source>
</evidence>
<dbReference type="Gene3D" id="3.40.50.300">
    <property type="entry name" value="P-loop containing nucleotide triphosphate hydrolases"/>
    <property type="match status" value="1"/>
</dbReference>
<accession>A0A3D9IVS0</accession>
<dbReference type="PANTHER" id="PTHR32309:SF13">
    <property type="entry name" value="FERRIC ENTEROBACTIN TRANSPORT PROTEIN FEPE"/>
    <property type="match status" value="1"/>
</dbReference>
<evidence type="ECO:0000313" key="10">
    <source>
        <dbReference type="EMBL" id="RED65812.1"/>
    </source>
</evidence>
<keyword evidence="3" id="KW-0808">Transferase</keyword>
<dbReference type="Pfam" id="PF13614">
    <property type="entry name" value="AAA_31"/>
    <property type="match status" value="1"/>
</dbReference>
<keyword evidence="4" id="KW-0547">Nucleotide-binding</keyword>
<dbReference type="AlphaFoldDB" id="A0A3D9IVS0"/>
<dbReference type="GO" id="GO:0005886">
    <property type="term" value="C:plasma membrane"/>
    <property type="evidence" value="ECO:0007669"/>
    <property type="project" value="UniProtKB-ARBA"/>
</dbReference>